<feature type="transmembrane region" description="Helical" evidence="1">
    <location>
        <begin position="49"/>
        <end position="71"/>
    </location>
</feature>
<dbReference type="PANTHER" id="PTHR34512">
    <property type="entry name" value="CELL SURFACE PROTEIN"/>
    <property type="match status" value="1"/>
</dbReference>
<evidence type="ECO:0000259" key="2">
    <source>
        <dbReference type="Pfam" id="PF13360"/>
    </source>
</evidence>
<comment type="caution">
    <text evidence="3">The sequence shown here is derived from an EMBL/GenBank/DDBJ whole genome shotgun (WGS) entry which is preliminary data.</text>
</comment>
<evidence type="ECO:0000256" key="1">
    <source>
        <dbReference type="SAM" id="Phobius"/>
    </source>
</evidence>
<dbReference type="InterPro" id="IPR015943">
    <property type="entry name" value="WD40/YVTN_repeat-like_dom_sf"/>
</dbReference>
<name>A0A4Q5N2Z3_9MICO</name>
<evidence type="ECO:0000313" key="4">
    <source>
        <dbReference type="Proteomes" id="UP000293764"/>
    </source>
</evidence>
<sequence length="505" mass="52633">MARGQLQQVHLIEVTETDRDDRARTRPDSAAGADRSDLRSRLIRAARRWWVVAVASATVLALGLLVSGLLARQRADRLAALPGVLAPLDRSLPERWRLPAWGWGELAAVGDDDLLVFGRDARGAVRATLVDSATGEQSWSASFPEVTASGSLRCISLPDDDARVVCHVVTGAWVAAPGAGDSGAGDVGDEVAEPARLVVLATATGRRTATHSLRSDNSAIAAAGSDVVVTEVLPDGRASVALRDPVSGRARWSFRSPAVLRTPSAGPAWLYPVVQHGVVIANGPVTWAFALDGTVLGEWHLEGGDWAVRGGWGLDVTVLADGRFAVGEAGGVGLSDEDYGTVSATDARDGFAIPGPILEPLVDDGSAGDVLLTAPADRGGIVALDAATGEVLWAAGAASWGSALVLDRRVIVVAGRGLEAFDARSGLMLWTVDIPMGNHAKLVLTDGRTVLVPRFDPDRGAVLTAVDPADGREQWTAALPARVSRLDVVQGRLIVTTGRDLAAVG</sequence>
<proteinExistence type="predicted"/>
<dbReference type="SUPFAM" id="SSF50998">
    <property type="entry name" value="Quinoprotein alcohol dehydrogenase-like"/>
    <property type="match status" value="1"/>
</dbReference>
<keyword evidence="4" id="KW-1185">Reference proteome</keyword>
<dbReference type="InterPro" id="IPR011047">
    <property type="entry name" value="Quinoprotein_ADH-like_sf"/>
</dbReference>
<dbReference type="Pfam" id="PF13360">
    <property type="entry name" value="PQQ_2"/>
    <property type="match status" value="1"/>
</dbReference>
<dbReference type="AlphaFoldDB" id="A0A4Q5N2Z3"/>
<dbReference type="InterPro" id="IPR002372">
    <property type="entry name" value="PQQ_rpt_dom"/>
</dbReference>
<keyword evidence="1" id="KW-1133">Transmembrane helix</keyword>
<feature type="domain" description="Pyrrolo-quinoline quinone repeat" evidence="2">
    <location>
        <begin position="360"/>
        <end position="503"/>
    </location>
</feature>
<dbReference type="EMBL" id="SDWW01000004">
    <property type="protein sequence ID" value="RYV52572.1"/>
    <property type="molecule type" value="Genomic_DNA"/>
</dbReference>
<dbReference type="SMART" id="SM00564">
    <property type="entry name" value="PQQ"/>
    <property type="match status" value="4"/>
</dbReference>
<keyword evidence="1" id="KW-0812">Transmembrane</keyword>
<dbReference type="RefSeq" id="WP_130101066.1">
    <property type="nucleotide sequence ID" value="NZ_SDWW01000004.1"/>
</dbReference>
<keyword evidence="1" id="KW-0472">Membrane</keyword>
<gene>
    <name evidence="3" type="ORF">EUA98_02380</name>
</gene>
<protein>
    <recommendedName>
        <fullName evidence="2">Pyrrolo-quinoline quinone repeat domain-containing protein</fullName>
    </recommendedName>
</protein>
<dbReference type="Gene3D" id="2.130.10.10">
    <property type="entry name" value="YVTN repeat-like/Quinoprotein amine dehydrogenase"/>
    <property type="match status" value="1"/>
</dbReference>
<accession>A0A4Q5N2Z3</accession>
<evidence type="ECO:0000313" key="3">
    <source>
        <dbReference type="EMBL" id="RYV52572.1"/>
    </source>
</evidence>
<dbReference type="InterPro" id="IPR018391">
    <property type="entry name" value="PQQ_b-propeller_rpt"/>
</dbReference>
<dbReference type="PANTHER" id="PTHR34512:SF30">
    <property type="entry name" value="OUTER MEMBRANE PROTEIN ASSEMBLY FACTOR BAMB"/>
    <property type="match status" value="1"/>
</dbReference>
<dbReference type="OrthoDB" id="4826034at2"/>
<organism evidence="3 4">
    <name type="scientific">Pengzhenrongella frigida</name>
    <dbReference type="NCBI Taxonomy" id="1259133"/>
    <lineage>
        <taxon>Bacteria</taxon>
        <taxon>Bacillati</taxon>
        <taxon>Actinomycetota</taxon>
        <taxon>Actinomycetes</taxon>
        <taxon>Micrococcales</taxon>
        <taxon>Pengzhenrongella</taxon>
    </lineage>
</organism>
<reference evidence="3 4" key="1">
    <citation type="submission" date="2019-01" db="EMBL/GenBank/DDBJ databases">
        <title>Novel species of Cellulomonas.</title>
        <authorList>
            <person name="Liu Q."/>
            <person name="Xin Y.-H."/>
        </authorList>
    </citation>
    <scope>NUCLEOTIDE SEQUENCE [LARGE SCALE GENOMIC DNA]</scope>
    <source>
        <strain evidence="3 4">HLT2-17</strain>
    </source>
</reference>
<dbReference type="Proteomes" id="UP000293764">
    <property type="component" value="Unassembled WGS sequence"/>
</dbReference>